<dbReference type="Proteomes" id="UP000627984">
    <property type="component" value="Unassembled WGS sequence"/>
</dbReference>
<evidence type="ECO:0000313" key="1">
    <source>
        <dbReference type="EMBL" id="GGK76756.1"/>
    </source>
</evidence>
<name>A0AA37BIL2_9ACTN</name>
<gene>
    <name evidence="1" type="ORF">GCM10010126_40000</name>
</gene>
<dbReference type="AlphaFoldDB" id="A0AA37BIL2"/>
<organism evidence="1 2">
    <name type="scientific">Planomonospora parontospora</name>
    <dbReference type="NCBI Taxonomy" id="58119"/>
    <lineage>
        <taxon>Bacteria</taxon>
        <taxon>Bacillati</taxon>
        <taxon>Actinomycetota</taxon>
        <taxon>Actinomycetes</taxon>
        <taxon>Streptosporangiales</taxon>
        <taxon>Streptosporangiaceae</taxon>
        <taxon>Planomonospora</taxon>
    </lineage>
</organism>
<comment type="caution">
    <text evidence="1">The sequence shown here is derived from an EMBL/GenBank/DDBJ whole genome shotgun (WGS) entry which is preliminary data.</text>
</comment>
<proteinExistence type="predicted"/>
<protein>
    <submittedName>
        <fullName evidence="1">Uncharacterized protein</fullName>
    </submittedName>
</protein>
<reference evidence="1" key="1">
    <citation type="journal article" date="2014" name="Int. J. Syst. Evol. Microbiol.">
        <title>Complete genome sequence of Corynebacterium casei LMG S-19264T (=DSM 44701T), isolated from a smear-ripened cheese.</title>
        <authorList>
            <consortium name="US DOE Joint Genome Institute (JGI-PGF)"/>
            <person name="Walter F."/>
            <person name="Albersmeier A."/>
            <person name="Kalinowski J."/>
            <person name="Ruckert C."/>
        </authorList>
    </citation>
    <scope>NUCLEOTIDE SEQUENCE</scope>
    <source>
        <strain evidence="1">JCM 3093</strain>
    </source>
</reference>
<evidence type="ECO:0000313" key="2">
    <source>
        <dbReference type="Proteomes" id="UP000627984"/>
    </source>
</evidence>
<dbReference type="EMBL" id="BMQD01000012">
    <property type="protein sequence ID" value="GGK76756.1"/>
    <property type="molecule type" value="Genomic_DNA"/>
</dbReference>
<reference evidence="1" key="2">
    <citation type="submission" date="2022-09" db="EMBL/GenBank/DDBJ databases">
        <authorList>
            <person name="Sun Q."/>
            <person name="Ohkuma M."/>
        </authorList>
    </citation>
    <scope>NUCLEOTIDE SEQUENCE</scope>
    <source>
        <strain evidence="1">JCM 3093</strain>
    </source>
</reference>
<dbReference type="RefSeq" id="WP_191896088.1">
    <property type="nucleotide sequence ID" value="NZ_BMQD01000012.1"/>
</dbReference>
<sequence length="61" mass="5758">MTSTETTSTGPATETPATACCSTAALQTCCAPEDKGACCGTPAGDSVTAPAGEAPGSCGCR</sequence>
<accession>A0AA37BIL2</accession>